<keyword evidence="1" id="KW-0805">Transcription regulation</keyword>
<dbReference type="InterPro" id="IPR001647">
    <property type="entry name" value="HTH_TetR"/>
</dbReference>
<dbReference type="EMBL" id="BOOC01000031">
    <property type="protein sequence ID" value="GIH42478.1"/>
    <property type="molecule type" value="Genomic_DNA"/>
</dbReference>
<evidence type="ECO:0000256" key="2">
    <source>
        <dbReference type="ARBA" id="ARBA00023125"/>
    </source>
</evidence>
<accession>A0ABQ4G5X2</accession>
<evidence type="ECO:0000256" key="4">
    <source>
        <dbReference type="PROSITE-ProRule" id="PRU00335"/>
    </source>
</evidence>
<dbReference type="PANTHER" id="PTHR30055:SF234">
    <property type="entry name" value="HTH-TYPE TRANSCRIPTIONAL REGULATOR BETI"/>
    <property type="match status" value="1"/>
</dbReference>
<dbReference type="Pfam" id="PF21597">
    <property type="entry name" value="TetR_C_43"/>
    <property type="match status" value="1"/>
</dbReference>
<dbReference type="Pfam" id="PF00440">
    <property type="entry name" value="TetR_N"/>
    <property type="match status" value="1"/>
</dbReference>
<dbReference type="InterPro" id="IPR036271">
    <property type="entry name" value="Tet_transcr_reg_TetR-rel_C_sf"/>
</dbReference>
<sequence length="194" mass="20231">MSMAEGRALRADARRNRARILEAAEAVFAAQGVSASTEDVARRAGVGIGTVFRHFPTKESLVEEVFLGRVRMLADKAAALSEADAGTAFFRFFAYAVEQAATQNAYADVLAEAAATGGTGGEEGAAPSAVGRELAAALAELLARAQRAGAVRADMGVAELVALLIGASRAAEHVGPEVRRHTLDIVFDGLRPHE</sequence>
<evidence type="ECO:0000256" key="3">
    <source>
        <dbReference type="ARBA" id="ARBA00023163"/>
    </source>
</evidence>
<evidence type="ECO:0000313" key="6">
    <source>
        <dbReference type="EMBL" id="GIH42478.1"/>
    </source>
</evidence>
<keyword evidence="3" id="KW-0804">Transcription</keyword>
<organism evidence="6 7">
    <name type="scientific">Microbispora corallina</name>
    <dbReference type="NCBI Taxonomy" id="83302"/>
    <lineage>
        <taxon>Bacteria</taxon>
        <taxon>Bacillati</taxon>
        <taxon>Actinomycetota</taxon>
        <taxon>Actinomycetes</taxon>
        <taxon>Streptosporangiales</taxon>
        <taxon>Streptosporangiaceae</taxon>
        <taxon>Microbispora</taxon>
    </lineage>
</organism>
<dbReference type="InterPro" id="IPR009057">
    <property type="entry name" value="Homeodomain-like_sf"/>
</dbReference>
<evidence type="ECO:0000313" key="7">
    <source>
        <dbReference type="Proteomes" id="UP000603904"/>
    </source>
</evidence>
<name>A0ABQ4G5X2_9ACTN</name>
<dbReference type="Gene3D" id="1.10.357.10">
    <property type="entry name" value="Tetracycline Repressor, domain 2"/>
    <property type="match status" value="1"/>
</dbReference>
<dbReference type="PANTHER" id="PTHR30055">
    <property type="entry name" value="HTH-TYPE TRANSCRIPTIONAL REGULATOR RUTR"/>
    <property type="match status" value="1"/>
</dbReference>
<dbReference type="InterPro" id="IPR023772">
    <property type="entry name" value="DNA-bd_HTH_TetR-type_CS"/>
</dbReference>
<comment type="caution">
    <text evidence="6">The sequence shown here is derived from an EMBL/GenBank/DDBJ whole genome shotgun (WGS) entry which is preliminary data.</text>
</comment>
<keyword evidence="7" id="KW-1185">Reference proteome</keyword>
<dbReference type="PROSITE" id="PS50977">
    <property type="entry name" value="HTH_TETR_2"/>
    <property type="match status" value="1"/>
</dbReference>
<dbReference type="PRINTS" id="PR00455">
    <property type="entry name" value="HTHTETR"/>
</dbReference>
<feature type="DNA-binding region" description="H-T-H motif" evidence="4">
    <location>
        <begin position="36"/>
        <end position="55"/>
    </location>
</feature>
<proteinExistence type="predicted"/>
<dbReference type="PROSITE" id="PS01081">
    <property type="entry name" value="HTH_TETR_1"/>
    <property type="match status" value="1"/>
</dbReference>
<dbReference type="Proteomes" id="UP000603904">
    <property type="component" value="Unassembled WGS sequence"/>
</dbReference>
<evidence type="ECO:0000259" key="5">
    <source>
        <dbReference type="PROSITE" id="PS50977"/>
    </source>
</evidence>
<dbReference type="InterPro" id="IPR049445">
    <property type="entry name" value="TetR_SbtR-like_C"/>
</dbReference>
<keyword evidence="2 4" id="KW-0238">DNA-binding</keyword>
<dbReference type="SUPFAM" id="SSF48498">
    <property type="entry name" value="Tetracyclin repressor-like, C-terminal domain"/>
    <property type="match status" value="1"/>
</dbReference>
<protein>
    <submittedName>
        <fullName evidence="6">TetR family transcriptional regulator</fullName>
    </submittedName>
</protein>
<dbReference type="InterPro" id="IPR050109">
    <property type="entry name" value="HTH-type_TetR-like_transc_reg"/>
</dbReference>
<reference evidence="6 7" key="1">
    <citation type="submission" date="2021-01" db="EMBL/GenBank/DDBJ databases">
        <title>Whole genome shotgun sequence of Microbispora corallina NBRC 16416.</title>
        <authorList>
            <person name="Komaki H."/>
            <person name="Tamura T."/>
        </authorList>
    </citation>
    <scope>NUCLEOTIDE SEQUENCE [LARGE SCALE GENOMIC DNA]</scope>
    <source>
        <strain evidence="6 7">NBRC 16416</strain>
    </source>
</reference>
<gene>
    <name evidence="6" type="ORF">Mco01_54780</name>
</gene>
<feature type="domain" description="HTH tetR-type" evidence="5">
    <location>
        <begin position="14"/>
        <end position="73"/>
    </location>
</feature>
<evidence type="ECO:0000256" key="1">
    <source>
        <dbReference type="ARBA" id="ARBA00023015"/>
    </source>
</evidence>
<dbReference type="SUPFAM" id="SSF46689">
    <property type="entry name" value="Homeodomain-like"/>
    <property type="match status" value="1"/>
</dbReference>